<feature type="region of interest" description="Disordered" evidence="1">
    <location>
        <begin position="15"/>
        <end position="50"/>
    </location>
</feature>
<gene>
    <name evidence="2" type="ORF">AnigIFM63604_011653</name>
</gene>
<evidence type="ECO:0000313" key="3">
    <source>
        <dbReference type="Proteomes" id="UP001144191"/>
    </source>
</evidence>
<accession>A0A9W6A9H5</accession>
<comment type="caution">
    <text evidence="2">The sequence shown here is derived from an EMBL/GenBank/DDBJ whole genome shotgun (WGS) entry which is preliminary data.</text>
</comment>
<feature type="compositionally biased region" description="Polar residues" evidence="1">
    <location>
        <begin position="15"/>
        <end position="24"/>
    </location>
</feature>
<reference evidence="2" key="1">
    <citation type="submission" date="2022-07" db="EMBL/GenBank/DDBJ databases">
        <title>Taxonomy of Aspergillus series Nigri: significant species reduction supported by multi-species coalescent approaches.</title>
        <authorList>
            <person name="Bian C."/>
            <person name="Kusuya Y."/>
            <person name="Sklenar F."/>
            <person name="D'hooge E."/>
            <person name="Yaguchi T."/>
            <person name="Takahashi H."/>
            <person name="Hubka V."/>
        </authorList>
    </citation>
    <scope>NUCLEOTIDE SEQUENCE</scope>
    <source>
        <strain evidence="2">IFM 63604</strain>
    </source>
</reference>
<name>A0A9W6A9H5_ASPNG</name>
<sequence length="176" mass="18728">MSEAPNDSLAPWVIQGSSFSSSTPHPVGAPPLTDYADLDAPHQGHTPTYSTTLTVVNNSTARNNSHGDVHIQTAPVPWSSDEPATYLAPPMPATTTGSLQITTDNHGLTDVQQFPASLIPQSYIGSFENMTDAIAGVGSLNSGSGSGWIAWMQEGIAEPRYVRRDELFSGQLFTSR</sequence>
<evidence type="ECO:0000256" key="1">
    <source>
        <dbReference type="SAM" id="MobiDB-lite"/>
    </source>
</evidence>
<protein>
    <submittedName>
        <fullName evidence="2">Uncharacterized protein</fullName>
    </submittedName>
</protein>
<dbReference type="EMBL" id="BRPB01000093">
    <property type="protein sequence ID" value="GLA54123.1"/>
    <property type="molecule type" value="Genomic_DNA"/>
</dbReference>
<evidence type="ECO:0000313" key="2">
    <source>
        <dbReference type="EMBL" id="GLA54123.1"/>
    </source>
</evidence>
<proteinExistence type="predicted"/>
<dbReference type="Proteomes" id="UP001144191">
    <property type="component" value="Unassembled WGS sequence"/>
</dbReference>
<organism evidence="2 3">
    <name type="scientific">Aspergillus niger</name>
    <dbReference type="NCBI Taxonomy" id="5061"/>
    <lineage>
        <taxon>Eukaryota</taxon>
        <taxon>Fungi</taxon>
        <taxon>Dikarya</taxon>
        <taxon>Ascomycota</taxon>
        <taxon>Pezizomycotina</taxon>
        <taxon>Eurotiomycetes</taxon>
        <taxon>Eurotiomycetidae</taxon>
        <taxon>Eurotiales</taxon>
        <taxon>Aspergillaceae</taxon>
        <taxon>Aspergillus</taxon>
        <taxon>Aspergillus subgen. Circumdati</taxon>
    </lineage>
</organism>
<dbReference type="AlphaFoldDB" id="A0A9W6A9H5"/>